<evidence type="ECO:0000313" key="1">
    <source>
        <dbReference type="EMBL" id="BCL60870.1"/>
    </source>
</evidence>
<evidence type="ECO:0000313" key="2">
    <source>
        <dbReference type="Proteomes" id="UP000826725"/>
    </source>
</evidence>
<dbReference type="EMBL" id="AP024086">
    <property type="protein sequence ID" value="BCL60870.1"/>
    <property type="molecule type" value="Genomic_DNA"/>
</dbReference>
<sequence>MKPVYRFLPVLFIVTFLMVSCGYHNPNIYTGPARSIYITEWKNRTNVMDLHSKIYRSLTKWFQKSSSISIVNSKKNADLILAGEIVSIDLPSLSYGIDSTTNEVKVRLRIRYILKEIATNKILLEIPNEVWTQEYLSGTSSSENADNETEALNIIIEDLAQKIYRNSISGLPQL</sequence>
<dbReference type="AlphaFoldDB" id="A0A8D5FNI1"/>
<dbReference type="RefSeq" id="WP_228856953.1">
    <property type="nucleotide sequence ID" value="NZ_AP024086.1"/>
</dbReference>
<accession>A0A8D5FNI1</accession>
<name>A0A8D5FNI1_9BACT</name>
<evidence type="ECO:0008006" key="3">
    <source>
        <dbReference type="Google" id="ProtNLM"/>
    </source>
</evidence>
<proteinExistence type="predicted"/>
<protein>
    <recommendedName>
        <fullName evidence="3">Lipopolysaccharide-assembly</fullName>
    </recommendedName>
</protein>
<keyword evidence="2" id="KW-1185">Reference proteome</keyword>
<dbReference type="KEGG" id="dbk:DGMP_15630"/>
<organism evidence="1 2">
    <name type="scientific">Desulfomarina profundi</name>
    <dbReference type="NCBI Taxonomy" id="2772557"/>
    <lineage>
        <taxon>Bacteria</taxon>
        <taxon>Pseudomonadati</taxon>
        <taxon>Thermodesulfobacteriota</taxon>
        <taxon>Desulfobulbia</taxon>
        <taxon>Desulfobulbales</taxon>
        <taxon>Desulfobulbaceae</taxon>
        <taxon>Desulfomarina</taxon>
    </lineage>
</organism>
<dbReference type="PROSITE" id="PS51257">
    <property type="entry name" value="PROKAR_LIPOPROTEIN"/>
    <property type="match status" value="1"/>
</dbReference>
<dbReference type="GO" id="GO:0019867">
    <property type="term" value="C:outer membrane"/>
    <property type="evidence" value="ECO:0007669"/>
    <property type="project" value="InterPro"/>
</dbReference>
<dbReference type="Pfam" id="PF04390">
    <property type="entry name" value="LptE"/>
    <property type="match status" value="1"/>
</dbReference>
<gene>
    <name evidence="1" type="ORF">DGMP_15630</name>
</gene>
<dbReference type="GO" id="GO:0043165">
    <property type="term" value="P:Gram-negative-bacterium-type cell outer membrane assembly"/>
    <property type="evidence" value="ECO:0007669"/>
    <property type="project" value="InterPro"/>
</dbReference>
<dbReference type="Proteomes" id="UP000826725">
    <property type="component" value="Chromosome"/>
</dbReference>
<dbReference type="InterPro" id="IPR007485">
    <property type="entry name" value="LPS_assembly_LptE"/>
</dbReference>
<reference evidence="1" key="1">
    <citation type="submission" date="2020-09" db="EMBL/GenBank/DDBJ databases">
        <title>Desulfogranum mesoprofundum gen. nov., sp. nov., a novel mesophilic, sulfate-reducing chemolithoautotroph isolated from a deep-sea hydrothermal vent chimney in the Suiyo Seamount.</title>
        <authorList>
            <person name="Hashimoto Y."/>
            <person name="Nakagawa S."/>
        </authorList>
    </citation>
    <scope>NUCLEOTIDE SEQUENCE</scope>
    <source>
        <strain evidence="1">KT2</strain>
    </source>
</reference>